<dbReference type="EMBL" id="JRYO01000065">
    <property type="protein sequence ID" value="KHE93289.1"/>
    <property type="molecule type" value="Genomic_DNA"/>
</dbReference>
<proteinExistence type="predicted"/>
<dbReference type="Proteomes" id="UP000030652">
    <property type="component" value="Unassembled WGS sequence"/>
</dbReference>
<evidence type="ECO:0000313" key="1">
    <source>
        <dbReference type="EMBL" id="KHE93289.1"/>
    </source>
</evidence>
<gene>
    <name evidence="1" type="ORF">SCABRO_00953</name>
</gene>
<name>A0A0B0EL25_9BACT</name>
<sequence>MLLAIMGIIIKLILIKRGISGEWIVIARQ</sequence>
<evidence type="ECO:0000313" key="2">
    <source>
        <dbReference type="Proteomes" id="UP000030652"/>
    </source>
</evidence>
<accession>A0A0B0EL25</accession>
<organism evidence="1 2">
    <name type="scientific">Candidatus Scalindua brodae</name>
    <dbReference type="NCBI Taxonomy" id="237368"/>
    <lineage>
        <taxon>Bacteria</taxon>
        <taxon>Pseudomonadati</taxon>
        <taxon>Planctomycetota</taxon>
        <taxon>Candidatus Brocadiia</taxon>
        <taxon>Candidatus Brocadiales</taxon>
        <taxon>Candidatus Scalinduaceae</taxon>
        <taxon>Candidatus Scalindua</taxon>
    </lineage>
</organism>
<reference evidence="1 2" key="1">
    <citation type="submission" date="2014-10" db="EMBL/GenBank/DDBJ databases">
        <title>Draft genome of anammox bacterium scalindua brodae, obtained using differential coverage binning of sequence data from two enrichment reactors.</title>
        <authorList>
            <person name="Speth D.R."/>
            <person name="Russ L."/>
            <person name="Kartal B."/>
            <person name="Op den Camp H.J."/>
            <person name="Dutilh B.E."/>
            <person name="Jetten M.S."/>
        </authorList>
    </citation>
    <scope>NUCLEOTIDE SEQUENCE [LARGE SCALE GENOMIC DNA]</scope>
    <source>
        <strain evidence="1">RU1</strain>
    </source>
</reference>
<dbReference type="AlphaFoldDB" id="A0A0B0EL25"/>
<protein>
    <submittedName>
        <fullName evidence="1">Uncharacterized protein</fullName>
    </submittedName>
</protein>
<comment type="caution">
    <text evidence="1">The sequence shown here is derived from an EMBL/GenBank/DDBJ whole genome shotgun (WGS) entry which is preliminary data.</text>
</comment>